<accession>A0A6J4T629</accession>
<gene>
    <name evidence="3" type="ORF">AVDCRST_MAG53-3030</name>
</gene>
<keyword evidence="2" id="KW-0472">Membrane</keyword>
<feature type="compositionally biased region" description="Basic and acidic residues" evidence="1">
    <location>
        <begin position="163"/>
        <end position="174"/>
    </location>
</feature>
<keyword evidence="2" id="KW-0812">Transmembrane</keyword>
<feature type="transmembrane region" description="Helical" evidence="2">
    <location>
        <begin position="68"/>
        <end position="85"/>
    </location>
</feature>
<evidence type="ECO:0000313" key="3">
    <source>
        <dbReference type="EMBL" id="CAA9514960.1"/>
    </source>
</evidence>
<proteinExistence type="predicted"/>
<dbReference type="EMBL" id="CADCVR010000090">
    <property type="protein sequence ID" value="CAA9514960.1"/>
    <property type="molecule type" value="Genomic_DNA"/>
</dbReference>
<keyword evidence="2" id="KW-1133">Transmembrane helix</keyword>
<evidence type="ECO:0000256" key="1">
    <source>
        <dbReference type="SAM" id="MobiDB-lite"/>
    </source>
</evidence>
<feature type="transmembrane region" description="Helical" evidence="2">
    <location>
        <begin position="7"/>
        <end position="30"/>
    </location>
</feature>
<evidence type="ECO:0000256" key="2">
    <source>
        <dbReference type="SAM" id="Phobius"/>
    </source>
</evidence>
<dbReference type="AlphaFoldDB" id="A0A6J4T629"/>
<name>A0A6J4T629_9ACTN</name>
<reference evidence="3" key="1">
    <citation type="submission" date="2020-02" db="EMBL/GenBank/DDBJ databases">
        <authorList>
            <person name="Meier V. D."/>
        </authorList>
    </citation>
    <scope>NUCLEOTIDE SEQUENCE</scope>
    <source>
        <strain evidence="3">AVDCRST_MAG53</strain>
    </source>
</reference>
<protein>
    <submittedName>
        <fullName evidence="3">Uncharacterized protein</fullName>
    </submittedName>
</protein>
<feature type="region of interest" description="Disordered" evidence="1">
    <location>
        <begin position="134"/>
        <end position="203"/>
    </location>
</feature>
<feature type="transmembrane region" description="Helical" evidence="2">
    <location>
        <begin position="100"/>
        <end position="125"/>
    </location>
</feature>
<sequence length="203" mass="20873">MDRRIDAGSLLVAAAALLLVISLFLDWFGLRGGTAVSAWTIFEVLDLVLVGAAVAAVAAAFGRVDSRVLLAAALTAVVVVVSQLIDPPPAGQELEREVGAWLGLAAAAGLLAGAALIAAQIAVTVDVRGRERRRRVASVDKRGVARTPAPTTGEPGTSPPGAPEDRTRVGDRFAPEPPPHGGSRPADAGPTQPFEADRDDPAR</sequence>
<feature type="transmembrane region" description="Helical" evidence="2">
    <location>
        <begin position="36"/>
        <end position="61"/>
    </location>
</feature>
<organism evidence="3">
    <name type="scientific">uncultured Solirubrobacteraceae bacterium</name>
    <dbReference type="NCBI Taxonomy" id="1162706"/>
    <lineage>
        <taxon>Bacteria</taxon>
        <taxon>Bacillati</taxon>
        <taxon>Actinomycetota</taxon>
        <taxon>Thermoleophilia</taxon>
        <taxon>Solirubrobacterales</taxon>
        <taxon>Solirubrobacteraceae</taxon>
        <taxon>environmental samples</taxon>
    </lineage>
</organism>
<feature type="compositionally biased region" description="Low complexity" evidence="1">
    <location>
        <begin position="147"/>
        <end position="156"/>
    </location>
</feature>